<dbReference type="EMBL" id="WBOF01000008">
    <property type="protein sequence ID" value="MQS17936.1"/>
    <property type="molecule type" value="Genomic_DNA"/>
</dbReference>
<dbReference type="RefSeq" id="WP_153471850.1">
    <property type="nucleotide sequence ID" value="NZ_WBOF01000008.1"/>
</dbReference>
<keyword evidence="2" id="KW-1133">Transmembrane helix</keyword>
<dbReference type="AlphaFoldDB" id="A0A6N7L1R8"/>
<evidence type="ECO:0000313" key="5">
    <source>
        <dbReference type="Proteomes" id="UP000450000"/>
    </source>
</evidence>
<feature type="domain" description="NERD" evidence="3">
    <location>
        <begin position="84"/>
        <end position="199"/>
    </location>
</feature>
<dbReference type="Proteomes" id="UP000450000">
    <property type="component" value="Unassembled WGS sequence"/>
</dbReference>
<reference evidence="4 5" key="1">
    <citation type="submission" date="2019-09" db="EMBL/GenBank/DDBJ databases">
        <title>Genome Sequences of Streptomyces kaniharaensis ATCC 21070.</title>
        <authorList>
            <person name="Zhu W."/>
            <person name="De Crecy-Lagard V."/>
            <person name="Richards N.G."/>
        </authorList>
    </citation>
    <scope>NUCLEOTIDE SEQUENCE [LARGE SCALE GENOMIC DNA]</scope>
    <source>
        <strain evidence="4 5">SF-557</strain>
    </source>
</reference>
<organism evidence="4 5">
    <name type="scientific">Streptomyces kaniharaensis</name>
    <dbReference type="NCBI Taxonomy" id="212423"/>
    <lineage>
        <taxon>Bacteria</taxon>
        <taxon>Bacillati</taxon>
        <taxon>Actinomycetota</taxon>
        <taxon>Actinomycetes</taxon>
        <taxon>Kitasatosporales</taxon>
        <taxon>Streptomycetaceae</taxon>
        <taxon>Streptomyces</taxon>
    </lineage>
</organism>
<comment type="caution">
    <text evidence="4">The sequence shown here is derived from an EMBL/GenBank/DDBJ whole genome shotgun (WGS) entry which is preliminary data.</text>
</comment>
<feature type="region of interest" description="Disordered" evidence="1">
    <location>
        <begin position="1"/>
        <end position="24"/>
    </location>
</feature>
<sequence length="243" mass="25922">MAGIPDQRHGAGASAARMGQQQLDAERARQHARARWALPAAAVGGLVLAVLLGLPWWLGLVLVLVVVGAVARRVYRPVGNSWTIGAAGERRTAQLLIPLQRDGWTALHDRAVPGSRANVDHLLIGPAGVLMVDTKNWQSSKSTLRIDGGRLFYGKYDQSKTLRTAAWEAEQTSRALGVPVRALVAVHGASVPGGVVMLENVTVVPAKRVRHIVRNLAPVPGFDPARVQQLADHAARVLPPHGG</sequence>
<dbReference type="Pfam" id="PF08378">
    <property type="entry name" value="NERD"/>
    <property type="match status" value="1"/>
</dbReference>
<keyword evidence="5" id="KW-1185">Reference proteome</keyword>
<accession>A0A6N7L1R8</accession>
<evidence type="ECO:0000256" key="2">
    <source>
        <dbReference type="SAM" id="Phobius"/>
    </source>
</evidence>
<dbReference type="PROSITE" id="PS50965">
    <property type="entry name" value="NERD"/>
    <property type="match status" value="1"/>
</dbReference>
<dbReference type="InterPro" id="IPR011528">
    <property type="entry name" value="NERD"/>
</dbReference>
<name>A0A6N7L1R8_9ACTN</name>
<protein>
    <submittedName>
        <fullName evidence="4">NERD domain-containing protein</fullName>
    </submittedName>
</protein>
<evidence type="ECO:0000259" key="3">
    <source>
        <dbReference type="PROSITE" id="PS50965"/>
    </source>
</evidence>
<evidence type="ECO:0000313" key="4">
    <source>
        <dbReference type="EMBL" id="MQS17936.1"/>
    </source>
</evidence>
<keyword evidence="2" id="KW-0812">Transmembrane</keyword>
<dbReference type="OrthoDB" id="4246706at2"/>
<evidence type="ECO:0000256" key="1">
    <source>
        <dbReference type="SAM" id="MobiDB-lite"/>
    </source>
</evidence>
<keyword evidence="2" id="KW-0472">Membrane</keyword>
<feature type="transmembrane region" description="Helical" evidence="2">
    <location>
        <begin position="36"/>
        <end position="52"/>
    </location>
</feature>
<proteinExistence type="predicted"/>
<gene>
    <name evidence="4" type="ORF">F7Q99_38545</name>
</gene>